<evidence type="ECO:0000313" key="1">
    <source>
        <dbReference type="EMBL" id="GFP22137.1"/>
    </source>
</evidence>
<accession>A0A6V8NPX6</accession>
<feature type="non-terminal residue" evidence="1">
    <location>
        <position position="1"/>
    </location>
</feature>
<reference evidence="1 2" key="1">
    <citation type="journal article" date="2020" name="Front. Microbiol.">
        <title>Single-cell genomics of novel Actinobacteria with the Wood-Ljungdahl pathway discovered in a serpentinizing system.</title>
        <authorList>
            <person name="Merino N."/>
            <person name="Kawai M."/>
            <person name="Boyd E.S."/>
            <person name="Colman D.R."/>
            <person name="McGlynn S.E."/>
            <person name="Nealson K.H."/>
            <person name="Kurokawa K."/>
            <person name="Hongoh Y."/>
        </authorList>
    </citation>
    <scope>NUCLEOTIDE SEQUENCE [LARGE SCALE GENOMIC DNA]</scope>
    <source>
        <strain evidence="1 2">S06</strain>
    </source>
</reference>
<dbReference type="AlphaFoldDB" id="A0A6V8NPX6"/>
<comment type="caution">
    <text evidence="1">The sequence shown here is derived from an EMBL/GenBank/DDBJ whole genome shotgun (WGS) entry which is preliminary data.</text>
</comment>
<sequence>ILTLPQVPAILTVCRTYVRLSRAGLCSKIEKIKEQKSEVNEVHEGTFD</sequence>
<organism evidence="1 2">
    <name type="scientific">Candidatus Hakubella thermalkaliphila</name>
    <dbReference type="NCBI Taxonomy" id="2754717"/>
    <lineage>
        <taxon>Bacteria</taxon>
        <taxon>Bacillati</taxon>
        <taxon>Actinomycetota</taxon>
        <taxon>Actinomycetota incertae sedis</taxon>
        <taxon>Candidatus Hakubellales</taxon>
        <taxon>Candidatus Hakubellaceae</taxon>
        <taxon>Candidatus Hakubella</taxon>
    </lineage>
</organism>
<dbReference type="EMBL" id="BLRV01000229">
    <property type="protein sequence ID" value="GFP22137.1"/>
    <property type="molecule type" value="Genomic_DNA"/>
</dbReference>
<gene>
    <name evidence="1" type="ORF">HKBW3S06_01364</name>
</gene>
<evidence type="ECO:0000313" key="2">
    <source>
        <dbReference type="Proteomes" id="UP000580051"/>
    </source>
</evidence>
<dbReference type="Proteomes" id="UP000580051">
    <property type="component" value="Unassembled WGS sequence"/>
</dbReference>
<protein>
    <submittedName>
        <fullName evidence="1">Uncharacterized protein</fullName>
    </submittedName>
</protein>
<proteinExistence type="predicted"/>
<name>A0A6V8NPX6_9ACTN</name>